<dbReference type="Gene3D" id="2.30.30.40">
    <property type="entry name" value="SH3 Domains"/>
    <property type="match status" value="1"/>
</dbReference>
<dbReference type="Pfam" id="PF06347">
    <property type="entry name" value="SH3_4"/>
    <property type="match status" value="2"/>
</dbReference>
<dbReference type="InterPro" id="IPR010466">
    <property type="entry name" value="DUF1058"/>
</dbReference>
<comment type="caution">
    <text evidence="3">The sequence shown here is derived from an EMBL/GenBank/DDBJ whole genome shotgun (WGS) entry which is preliminary data.</text>
</comment>
<organism evidence="3 4">
    <name type="scientific">Aureimonas ureilytica</name>
    <dbReference type="NCBI Taxonomy" id="401562"/>
    <lineage>
        <taxon>Bacteria</taxon>
        <taxon>Pseudomonadati</taxon>
        <taxon>Pseudomonadota</taxon>
        <taxon>Alphaproteobacteria</taxon>
        <taxon>Hyphomicrobiales</taxon>
        <taxon>Aurantimonadaceae</taxon>
        <taxon>Aureimonas</taxon>
    </lineage>
</organism>
<dbReference type="Proteomes" id="UP000078272">
    <property type="component" value="Unassembled WGS sequence"/>
</dbReference>
<dbReference type="PATRIC" id="fig|401562.3.peg.3448"/>
<dbReference type="STRING" id="401562.NS365_08905"/>
<feature type="chain" id="PRO_5008041650" evidence="2">
    <location>
        <begin position="42"/>
        <end position="211"/>
    </location>
</feature>
<keyword evidence="3" id="KW-0030">Aminoacyl-tRNA synthetase</keyword>
<reference evidence="3 4" key="1">
    <citation type="journal article" date="2016" name="Front. Microbiol.">
        <title>Genomic Resource of Rice Seed Associated Bacteria.</title>
        <authorList>
            <person name="Midha S."/>
            <person name="Bansal K."/>
            <person name="Sharma S."/>
            <person name="Kumar N."/>
            <person name="Patil P.P."/>
            <person name="Chaudhry V."/>
            <person name="Patil P.B."/>
        </authorList>
    </citation>
    <scope>NUCLEOTIDE SEQUENCE [LARGE SCALE GENOMIC DNA]</scope>
    <source>
        <strain evidence="3 4">NS226</strain>
    </source>
</reference>
<proteinExistence type="predicted"/>
<dbReference type="GO" id="GO:0004812">
    <property type="term" value="F:aminoacyl-tRNA ligase activity"/>
    <property type="evidence" value="ECO:0007669"/>
    <property type="project" value="UniProtKB-KW"/>
</dbReference>
<protein>
    <submittedName>
        <fullName evidence="3">Aspartyl-tRNA synthetase</fullName>
    </submittedName>
</protein>
<feature type="region of interest" description="Disordered" evidence="1">
    <location>
        <begin position="43"/>
        <end position="67"/>
    </location>
</feature>
<sequence length="211" mass="22906">MSDGGEVPAGVHKALMFPSVSLRRSLLSALALLTLASHAEAQTPAAAATRPESAMPAAAEEGQDPDMSRKLPLPRFVSLKSARVNLRVGPGKDYAVSWLFTKPGLPVEIIQEYDLWRRIRDADGTEGWVYHSLLSGERTALAAPWLKSKKGALVTVHRSAAADSSVVAEMEPGVVAKVRECSFSWCEVEAGGRRGFVSQNEMWGVYPDERF</sequence>
<evidence type="ECO:0000256" key="1">
    <source>
        <dbReference type="SAM" id="MobiDB-lite"/>
    </source>
</evidence>
<keyword evidence="3" id="KW-0436">Ligase</keyword>
<evidence type="ECO:0000256" key="2">
    <source>
        <dbReference type="SAM" id="SignalP"/>
    </source>
</evidence>
<dbReference type="EMBL" id="LDPZ01000044">
    <property type="protein sequence ID" value="KTQ87572.1"/>
    <property type="molecule type" value="Genomic_DNA"/>
</dbReference>
<feature type="signal peptide" evidence="2">
    <location>
        <begin position="1"/>
        <end position="41"/>
    </location>
</feature>
<dbReference type="AlphaFoldDB" id="A0A175R6I2"/>
<evidence type="ECO:0000313" key="4">
    <source>
        <dbReference type="Proteomes" id="UP000078272"/>
    </source>
</evidence>
<gene>
    <name evidence="3" type="ORF">NS226_17565</name>
</gene>
<keyword evidence="2" id="KW-0732">Signal</keyword>
<accession>A0A175R6I2</accession>
<name>A0A175R6I2_9HYPH</name>
<evidence type="ECO:0000313" key="3">
    <source>
        <dbReference type="EMBL" id="KTQ87572.1"/>
    </source>
</evidence>